<dbReference type="EC" id="2.7.2.1" evidence="6"/>
<evidence type="ECO:0000256" key="4">
    <source>
        <dbReference type="ARBA" id="ARBA00022777"/>
    </source>
</evidence>
<evidence type="ECO:0000256" key="3">
    <source>
        <dbReference type="ARBA" id="ARBA00022741"/>
    </source>
</evidence>
<dbReference type="GO" id="GO:0000287">
    <property type="term" value="F:magnesium ion binding"/>
    <property type="evidence" value="ECO:0007669"/>
    <property type="project" value="UniProtKB-UniRule"/>
</dbReference>
<comment type="catalytic activity">
    <reaction evidence="6">
        <text>acetate + ATP = acetyl phosphate + ADP</text>
        <dbReference type="Rhea" id="RHEA:11352"/>
        <dbReference type="ChEBI" id="CHEBI:22191"/>
        <dbReference type="ChEBI" id="CHEBI:30089"/>
        <dbReference type="ChEBI" id="CHEBI:30616"/>
        <dbReference type="ChEBI" id="CHEBI:456216"/>
        <dbReference type="EC" id="2.7.2.1"/>
    </reaction>
</comment>
<keyword evidence="4 6" id="KW-0418">Kinase</keyword>
<dbReference type="GO" id="GO:0005524">
    <property type="term" value="F:ATP binding"/>
    <property type="evidence" value="ECO:0007669"/>
    <property type="project" value="UniProtKB-KW"/>
</dbReference>
<keyword evidence="6" id="KW-0963">Cytoplasm</keyword>
<comment type="pathway">
    <text evidence="6">Metabolic intermediate biosynthesis; acetyl-CoA biosynthesis; acetyl-CoA from acetate: step 1/2.</text>
</comment>
<feature type="binding site" evidence="6">
    <location>
        <position position="7"/>
    </location>
    <ligand>
        <name>Mg(2+)</name>
        <dbReference type="ChEBI" id="CHEBI:18420"/>
    </ligand>
</feature>
<sequence>MNILVLNSGSSSIKYRIYQLPAEQLMAFGSVERIGEGEGTVTHHYNDKEASNERSIKDHREGLHLVADHIKSNVLGNESIDAVGHRVVHGGEYFSEPVVITDDVLDKIEELSVLAPLHNPPNALGIKVARQIFAEAYQVAVFDTAYHQTLPAYAYRYPLPQKLYKEDRIRVYGMHGTSHQYVAEQTAHYLNQPLPSTSLITVHLGNGCSMTAIKNGKSIDTSMGLSPLAGLMMGTRSGDIDPSIPYYLGTQTGRSLKEIDNLLNHESGLKGIAGENDVRTILKKQEAGDEAATLALNMYCYRIKKFIGAYLAVLGRVDAIVFTAGVGENSSYIRQESLTDLSNLGIIVDQGKNQHTSKEIREIQSEESKIKVLVVPTNEELSIAQQSYALVGKK</sequence>
<comment type="function">
    <text evidence="6">Catalyzes the formation of acetyl phosphate from acetate and ATP. Can also catalyze the reverse reaction.</text>
</comment>
<dbReference type="InterPro" id="IPR043129">
    <property type="entry name" value="ATPase_NBD"/>
</dbReference>
<dbReference type="GO" id="GO:0008776">
    <property type="term" value="F:acetate kinase activity"/>
    <property type="evidence" value="ECO:0007669"/>
    <property type="project" value="UniProtKB-UniRule"/>
</dbReference>
<evidence type="ECO:0000256" key="1">
    <source>
        <dbReference type="ARBA" id="ARBA00008748"/>
    </source>
</evidence>
<keyword evidence="6" id="KW-0479">Metal-binding</keyword>
<feature type="site" description="Transition state stabilizer" evidence="6">
    <location>
        <position position="175"/>
    </location>
</feature>
<accession>A0AA49GM42</accession>
<dbReference type="CDD" id="cd24010">
    <property type="entry name" value="ASKHA_NBD_AcK_PK"/>
    <property type="match status" value="1"/>
</dbReference>
<dbReference type="PANTHER" id="PTHR21060">
    <property type="entry name" value="ACETATE KINASE"/>
    <property type="match status" value="1"/>
</dbReference>
<dbReference type="GO" id="GO:0006085">
    <property type="term" value="P:acetyl-CoA biosynthetic process"/>
    <property type="evidence" value="ECO:0007669"/>
    <property type="project" value="UniProtKB-UniRule"/>
</dbReference>
<proteinExistence type="inferred from homology"/>
<keyword evidence="5 6" id="KW-0067">ATP-binding</keyword>
<dbReference type="PANTHER" id="PTHR21060:SF15">
    <property type="entry name" value="ACETATE KINASE-RELATED"/>
    <property type="match status" value="1"/>
</dbReference>
<feature type="binding site" evidence="6">
    <location>
        <begin position="325"/>
        <end position="329"/>
    </location>
    <ligand>
        <name>ATP</name>
        <dbReference type="ChEBI" id="CHEBI:30616"/>
    </ligand>
</feature>
<evidence type="ECO:0000256" key="6">
    <source>
        <dbReference type="HAMAP-Rule" id="MF_00020"/>
    </source>
</evidence>
<feature type="site" description="Transition state stabilizer" evidence="6">
    <location>
        <position position="236"/>
    </location>
</feature>
<comment type="cofactor">
    <cofactor evidence="6">
        <name>Mg(2+)</name>
        <dbReference type="ChEBI" id="CHEBI:18420"/>
    </cofactor>
    <cofactor evidence="6">
        <name>Mn(2+)</name>
        <dbReference type="ChEBI" id="CHEBI:29035"/>
    </cofactor>
    <text evidence="6">Mg(2+). Can also accept Mn(2+).</text>
</comment>
<dbReference type="SUPFAM" id="SSF53067">
    <property type="entry name" value="Actin-like ATPase domain"/>
    <property type="match status" value="2"/>
</dbReference>
<reference evidence="8" key="2">
    <citation type="journal article" date="2024" name="Antonie Van Leeuwenhoek">
        <title>Roseihalotalea indica gen. nov., sp. nov., a halophilic Bacteroidetes from mesopelagic Southwest Indian Ocean with higher carbohydrate metabolic potential.</title>
        <authorList>
            <person name="Chen B."/>
            <person name="Zhang M."/>
            <person name="Lin D."/>
            <person name="Ye J."/>
            <person name="Tang K."/>
        </authorList>
    </citation>
    <scope>NUCLEOTIDE SEQUENCE</scope>
    <source>
        <strain evidence="8">TK19036</strain>
    </source>
</reference>
<dbReference type="NCBIfam" id="TIGR00016">
    <property type="entry name" value="ackA"/>
    <property type="match status" value="1"/>
</dbReference>
<keyword evidence="2 6" id="KW-0808">Transferase</keyword>
<organism evidence="8">
    <name type="scientific">Roseihalotalea indica</name>
    <dbReference type="NCBI Taxonomy" id="2867963"/>
    <lineage>
        <taxon>Bacteria</taxon>
        <taxon>Pseudomonadati</taxon>
        <taxon>Bacteroidota</taxon>
        <taxon>Cytophagia</taxon>
        <taxon>Cytophagales</taxon>
        <taxon>Catalimonadaceae</taxon>
        <taxon>Roseihalotalea</taxon>
    </lineage>
</organism>
<feature type="binding site" evidence="6">
    <location>
        <begin position="203"/>
        <end position="207"/>
    </location>
    <ligand>
        <name>ATP</name>
        <dbReference type="ChEBI" id="CHEBI:30616"/>
    </ligand>
</feature>
<evidence type="ECO:0000256" key="2">
    <source>
        <dbReference type="ARBA" id="ARBA00022679"/>
    </source>
</evidence>
<comment type="similarity">
    <text evidence="1 6 7">Belongs to the acetokinase family.</text>
</comment>
<dbReference type="InterPro" id="IPR023865">
    <property type="entry name" value="Aliphatic_acid_kinase_CS"/>
</dbReference>
<evidence type="ECO:0000256" key="7">
    <source>
        <dbReference type="RuleBase" id="RU003835"/>
    </source>
</evidence>
<keyword evidence="6" id="KW-0460">Magnesium</keyword>
<dbReference type="EMBL" id="CP120682">
    <property type="protein sequence ID" value="WKN36276.1"/>
    <property type="molecule type" value="Genomic_DNA"/>
</dbReference>
<feature type="binding site" evidence="6">
    <location>
        <begin position="277"/>
        <end position="279"/>
    </location>
    <ligand>
        <name>ATP</name>
        <dbReference type="ChEBI" id="CHEBI:30616"/>
    </ligand>
</feature>
<name>A0AA49GM42_9BACT</name>
<gene>
    <name evidence="6" type="primary">ackA</name>
    <name evidence="8" type="ORF">K4G66_28330</name>
</gene>
<feature type="active site" description="Proton donor/acceptor" evidence="6">
    <location>
        <position position="143"/>
    </location>
</feature>
<evidence type="ECO:0000313" key="8">
    <source>
        <dbReference type="EMBL" id="WKN36276.1"/>
    </source>
</evidence>
<feature type="binding site" evidence="6">
    <location>
        <position position="379"/>
    </location>
    <ligand>
        <name>Mg(2+)</name>
        <dbReference type="ChEBI" id="CHEBI:18420"/>
    </ligand>
</feature>
<evidence type="ECO:0000256" key="5">
    <source>
        <dbReference type="ARBA" id="ARBA00022840"/>
    </source>
</evidence>
<dbReference type="InterPro" id="IPR004372">
    <property type="entry name" value="Ac/propionate_kinase"/>
</dbReference>
<protein>
    <recommendedName>
        <fullName evidence="6">Acetate kinase</fullName>
        <ecNumber evidence="6">2.7.2.1</ecNumber>
    </recommendedName>
    <alternativeName>
        <fullName evidence="6">Acetokinase</fullName>
    </alternativeName>
</protein>
<comment type="subunit">
    <text evidence="6">Homodimer.</text>
</comment>
<feature type="binding site" evidence="6">
    <location>
        <position position="14"/>
    </location>
    <ligand>
        <name>ATP</name>
        <dbReference type="ChEBI" id="CHEBI:30616"/>
    </ligand>
</feature>
<dbReference type="GO" id="GO:0005737">
    <property type="term" value="C:cytoplasm"/>
    <property type="evidence" value="ECO:0007669"/>
    <property type="project" value="UniProtKB-SubCell"/>
</dbReference>
<comment type="subcellular location">
    <subcellularLocation>
        <location evidence="6">Cytoplasm</location>
    </subcellularLocation>
</comment>
<dbReference type="HAMAP" id="MF_00020">
    <property type="entry name" value="Acetate_kinase"/>
    <property type="match status" value="1"/>
</dbReference>
<dbReference type="AlphaFoldDB" id="A0AA49GM42"/>
<dbReference type="PROSITE" id="PS01075">
    <property type="entry name" value="ACETATE_KINASE_1"/>
    <property type="match status" value="1"/>
</dbReference>
<reference evidence="8" key="1">
    <citation type="journal article" date="2023" name="Comput. Struct. Biotechnol. J.">
        <title>Discovery of a novel marine Bacteroidetes with a rich repertoire of carbohydrate-active enzymes.</title>
        <authorList>
            <person name="Chen B."/>
            <person name="Liu G."/>
            <person name="Chen Q."/>
            <person name="Wang H."/>
            <person name="Liu L."/>
            <person name="Tang K."/>
        </authorList>
    </citation>
    <scope>NUCLEOTIDE SEQUENCE</scope>
    <source>
        <strain evidence="8">TK19036</strain>
    </source>
</reference>
<feature type="binding site" evidence="6">
    <location>
        <position position="86"/>
    </location>
    <ligand>
        <name>substrate</name>
    </ligand>
</feature>
<dbReference type="PROSITE" id="PS01076">
    <property type="entry name" value="ACETATE_KINASE_2"/>
    <property type="match status" value="1"/>
</dbReference>
<dbReference type="GO" id="GO:0006083">
    <property type="term" value="P:acetate metabolic process"/>
    <property type="evidence" value="ECO:0007669"/>
    <property type="project" value="TreeGrafter"/>
</dbReference>
<keyword evidence="3 6" id="KW-0547">Nucleotide-binding</keyword>
<dbReference type="Gene3D" id="3.30.420.40">
    <property type="match status" value="2"/>
</dbReference>
<dbReference type="Pfam" id="PF00871">
    <property type="entry name" value="Acetate_kinase"/>
    <property type="match status" value="1"/>
</dbReference>
<dbReference type="PIRSF" id="PIRSF000722">
    <property type="entry name" value="Acetate_prop_kin"/>
    <property type="match status" value="1"/>
</dbReference>
<dbReference type="PRINTS" id="PR00471">
    <property type="entry name" value="ACETATEKNASE"/>
</dbReference>
<dbReference type="InterPro" id="IPR000890">
    <property type="entry name" value="Aliphatic_acid_kin_short-chain"/>
</dbReference>